<feature type="domain" description="Organic solvent tolerance-like N-terminal" evidence="3">
    <location>
        <begin position="60"/>
        <end position="212"/>
    </location>
</feature>
<keyword evidence="2" id="KW-0732">Signal</keyword>
<protein>
    <recommendedName>
        <fullName evidence="3">Organic solvent tolerance-like N-terminal domain-containing protein</fullName>
    </recommendedName>
</protein>
<evidence type="ECO:0000313" key="4">
    <source>
        <dbReference type="EMBL" id="QCD42049.1"/>
    </source>
</evidence>
<dbReference type="Proteomes" id="UP000297149">
    <property type="component" value="Chromosome"/>
</dbReference>
<accession>A0A4P7W293</accession>
<feature type="chain" id="PRO_5020199840" description="Organic solvent tolerance-like N-terminal domain-containing protein" evidence="2">
    <location>
        <begin position="22"/>
        <end position="684"/>
    </location>
</feature>
<feature type="region of interest" description="Disordered" evidence="1">
    <location>
        <begin position="26"/>
        <end position="51"/>
    </location>
</feature>
<evidence type="ECO:0000256" key="1">
    <source>
        <dbReference type="SAM" id="MobiDB-lite"/>
    </source>
</evidence>
<evidence type="ECO:0000256" key="2">
    <source>
        <dbReference type="SAM" id="SignalP"/>
    </source>
</evidence>
<evidence type="ECO:0000259" key="3">
    <source>
        <dbReference type="Pfam" id="PF13100"/>
    </source>
</evidence>
<sequence>MKQSPILALMAVALVSLPAMFAQTPKDKSASVSAPKSAPAQRKSVIRPTIPDADRHEPGKVFLERADRLMYDQVRDSDVQVLVGNVLFRKGDMYMYCDSARFNEATSSLDAFRNVHMEQGDTLFVYGDELYYNGQTELAELRAYAGKNVRLINRDVSLTTDVFFYDMAADVGYYETGGTLTDKQNTLRSLQGFYYPATKDAFFYLNVDLTGPRENDTLKMFTDSLTYNTATNIAQLMCQTLIVNKDGEINSSSGFYDTKQGLADLYDRSRVHTRRGNYLTGDTLFYDREKGYGEAFGNMILTDSARQSELRGEYGFYNELTDSAFVTGNALAMEYSKADTLYLHGDTIKAYMLEDSTKVTDVYRRVRFFRNDIQGLCDSLSSVERDSILYMYYHPIIWNGDNQIAGNVVYLHFNDSTADWARLPESGLVAQHVGEDCYNQLAGADMTAWFNDSTIRRLYVEGNVQQIMFPMENDSTYNKFVFTESSYMDAFFNGNDIEHLIMWPETTGKATPLYLAKRSAYYLEPFRWFGPLRPMSPDEVFDYPPEMAELSSLQLFKKVSPTAYSIRGTMLGKPKPQEPQTPVPLKAASTVAGQPSENSLPVAVDSVLQAIPDSLPAATDSLRIQADSLGVETDSVSVNPAGLYVPEIEPHAYSFPMENKSHGAAPGVSLNDIIGIKTKEEVES</sequence>
<organism evidence="4 5">
    <name type="scientific">Duncaniella dubosii</name>
    <dbReference type="NCBI Taxonomy" id="2518971"/>
    <lineage>
        <taxon>Bacteria</taxon>
        <taxon>Pseudomonadati</taxon>
        <taxon>Bacteroidota</taxon>
        <taxon>Bacteroidia</taxon>
        <taxon>Bacteroidales</taxon>
        <taxon>Muribaculaceae</taxon>
        <taxon>Duncaniella</taxon>
    </lineage>
</organism>
<keyword evidence="5" id="KW-1185">Reference proteome</keyword>
<reference evidence="5" key="1">
    <citation type="submission" date="2019-02" db="EMBL/GenBank/DDBJ databases">
        <title>Isolation and identification of novel species under the genus Muribaculum.</title>
        <authorList>
            <person name="Miyake S."/>
            <person name="Ding Y."/>
            <person name="Low A."/>
            <person name="Soh M."/>
            <person name="Seedorf H."/>
        </authorList>
    </citation>
    <scope>NUCLEOTIDE SEQUENCE [LARGE SCALE GENOMIC DNA]</scope>
    <source>
        <strain evidence="5">H5</strain>
    </source>
</reference>
<evidence type="ECO:0000313" key="5">
    <source>
        <dbReference type="Proteomes" id="UP000297149"/>
    </source>
</evidence>
<dbReference type="RefSeq" id="WP_136414992.1">
    <property type="nucleotide sequence ID" value="NZ_CP039396.1"/>
</dbReference>
<feature type="signal peptide" evidence="2">
    <location>
        <begin position="1"/>
        <end position="21"/>
    </location>
</feature>
<dbReference type="Pfam" id="PF13100">
    <property type="entry name" value="OstA_2"/>
    <property type="match status" value="1"/>
</dbReference>
<dbReference type="InterPro" id="IPR005653">
    <property type="entry name" value="OstA-like_N"/>
</dbReference>
<proteinExistence type="predicted"/>
<dbReference type="EMBL" id="CP039396">
    <property type="protein sequence ID" value="QCD42049.1"/>
    <property type="molecule type" value="Genomic_DNA"/>
</dbReference>
<gene>
    <name evidence="4" type="ORF">E7747_07030</name>
</gene>
<feature type="compositionally biased region" description="Low complexity" evidence="1">
    <location>
        <begin position="30"/>
        <end position="40"/>
    </location>
</feature>
<name>A0A4P7W293_9BACT</name>
<dbReference type="AlphaFoldDB" id="A0A4P7W293"/>
<dbReference type="Gene3D" id="2.60.450.10">
    <property type="entry name" value="Lipopolysaccharide (LPS) transport protein A like domain"/>
    <property type="match status" value="1"/>
</dbReference>
<dbReference type="KEGG" id="ddb:E7747_07030"/>